<evidence type="ECO:0000313" key="3">
    <source>
        <dbReference type="EMBL" id="CAH1797869.1"/>
    </source>
</evidence>
<comment type="caution">
    <text evidence="3">The sequence shown here is derived from an EMBL/GenBank/DDBJ whole genome shotgun (WGS) entry which is preliminary data.</text>
</comment>
<feature type="transmembrane region" description="Helical" evidence="1">
    <location>
        <begin position="439"/>
        <end position="458"/>
    </location>
</feature>
<gene>
    <name evidence="3" type="ORF">OFUS_LOCUS22083</name>
</gene>
<dbReference type="AlphaFoldDB" id="A0A8S4PX78"/>
<dbReference type="Proteomes" id="UP000749559">
    <property type="component" value="Unassembled WGS sequence"/>
</dbReference>
<keyword evidence="4" id="KW-1185">Reference proteome</keyword>
<evidence type="ECO:0000256" key="2">
    <source>
        <dbReference type="SAM" id="SignalP"/>
    </source>
</evidence>
<keyword evidence="1" id="KW-0472">Membrane</keyword>
<dbReference type="OrthoDB" id="6112511at2759"/>
<feature type="transmembrane region" description="Helical" evidence="1">
    <location>
        <begin position="582"/>
        <end position="602"/>
    </location>
</feature>
<sequence>MPVMFLIALILSLMWGRQGVDSQATTIQTMANNTEVPYETVIKTVSPMVSVGQCKLIPRDGSIRNTIAKAESAKLLEYKLEFANYTVNPLLVQSIRENYKANIWQKASTKHGRALVTLSFNFDVLSLSILSLGVEKHTVILKDKPVGCFGELSEKERMDNVLWLLSRDFDHESELPTIAEDDYICHQVFHTSDLTARFVDKCCSVDIHRNMTCVFEFRSVTLDVLIYFVMALKFVVFLLAPCLIPCAVYMFSRGADTFRVILKSSLQKTILLAKDPGHVNYVHRWPAQALDNFEKFQETVKTIPKDKPVKITFHDYYVTVRNDHVVTENQIPVGPFACFKYRLLQCGIRKFWACAECCNASICGLLISSCSIKWKHIGYAISGLILVTLIIPFPYWIRLIFFHVFEREELLSRSEFANKFGFNNAYEIHLVQYFFPESAIFIVCYVMYAILILLQLFFKIEPSGTYRNIVKRSFMDMHSLPFGTIIGTMVELLLKPCRFLGCLGLIISVIIWPIALPICLVCFVLSCAPILYLSYRLFVHIYTTLSHSYSKLPTNENLHTTEAGTFPSTKPSGKKMGCINKVLCIFLPFIYLCGIWCTMFLVSECFGFGLEVLIFTLIGLIVNAGSVLKYLSILFLLIIYSYECFHNVYVKYLTLNKAIFKDVFGRVKDDVTEVTQLPGHLQENRGFKSEAMVEQKRHKTPDVLSERRPMHWNINDLVLFVSKFDVHFVPVKLFYAITMIEVAGSPGPIHKSMFHAWRRFGQIVVFLVFLVMTVSLFAKIYKVGSTSQMLATLAGGIFPFVLRNFMSPKATPIELNSCTFNCKVDEVIGNFKEDWPIADLPFEVNEDQSGVESCEKVDLFIQLPKSRGPKEMLINMGWRGNNYSLGHTEDDDVHDVNGESKI</sequence>
<proteinExistence type="predicted"/>
<keyword evidence="2" id="KW-0732">Signal</keyword>
<keyword evidence="1" id="KW-0812">Transmembrane</keyword>
<reference evidence="3" key="1">
    <citation type="submission" date="2022-03" db="EMBL/GenBank/DDBJ databases">
        <authorList>
            <person name="Martin C."/>
        </authorList>
    </citation>
    <scope>NUCLEOTIDE SEQUENCE</scope>
</reference>
<dbReference type="EMBL" id="CAIIXF020000010">
    <property type="protein sequence ID" value="CAH1797869.1"/>
    <property type="molecule type" value="Genomic_DNA"/>
</dbReference>
<keyword evidence="1" id="KW-1133">Transmembrane helix</keyword>
<organism evidence="3 4">
    <name type="scientific">Owenia fusiformis</name>
    <name type="common">Polychaete worm</name>
    <dbReference type="NCBI Taxonomy" id="6347"/>
    <lineage>
        <taxon>Eukaryota</taxon>
        <taxon>Metazoa</taxon>
        <taxon>Spiralia</taxon>
        <taxon>Lophotrochozoa</taxon>
        <taxon>Annelida</taxon>
        <taxon>Polychaeta</taxon>
        <taxon>Sedentaria</taxon>
        <taxon>Canalipalpata</taxon>
        <taxon>Sabellida</taxon>
        <taxon>Oweniida</taxon>
        <taxon>Oweniidae</taxon>
        <taxon>Owenia</taxon>
    </lineage>
</organism>
<name>A0A8S4PX78_OWEFU</name>
<feature type="transmembrane region" description="Helical" evidence="1">
    <location>
        <begin position="760"/>
        <end position="781"/>
    </location>
</feature>
<protein>
    <submittedName>
        <fullName evidence="3">Uncharacterized protein</fullName>
    </submittedName>
</protein>
<feature type="transmembrane region" description="Helical" evidence="1">
    <location>
        <begin position="478"/>
        <end position="494"/>
    </location>
</feature>
<evidence type="ECO:0000256" key="1">
    <source>
        <dbReference type="SAM" id="Phobius"/>
    </source>
</evidence>
<feature type="signal peptide" evidence="2">
    <location>
        <begin position="1"/>
        <end position="19"/>
    </location>
</feature>
<feature type="transmembrane region" description="Helical" evidence="1">
    <location>
        <begin position="614"/>
        <end position="642"/>
    </location>
</feature>
<feature type="transmembrane region" description="Helical" evidence="1">
    <location>
        <begin position="224"/>
        <end position="251"/>
    </location>
</feature>
<feature type="chain" id="PRO_5035881964" evidence="2">
    <location>
        <begin position="20"/>
        <end position="902"/>
    </location>
</feature>
<accession>A0A8S4PX78</accession>
<feature type="transmembrane region" description="Helical" evidence="1">
    <location>
        <begin position="377"/>
        <end position="397"/>
    </location>
</feature>
<evidence type="ECO:0000313" key="4">
    <source>
        <dbReference type="Proteomes" id="UP000749559"/>
    </source>
</evidence>
<feature type="transmembrane region" description="Helical" evidence="1">
    <location>
        <begin position="506"/>
        <end position="533"/>
    </location>
</feature>